<proteinExistence type="predicted"/>
<sequence>MEATLNKELIKFEEVNSTLMTAESVLMANRSLFEKAEAKAKSLLDTVEAEGMSDGIDEEINKWQLNAKKALEINNERRAPITQILTKIASEFTSLENPLNSQKPDSYYSKLQLHRNGWAKQKADIQKAKEAEILKQQNIAKELNELKAEAEKQIRANYNKKLFAFKSHVSSLVNNATLETFQEVTTKIKDVKIDYPREAFNKLECSLFPIYADTTTVDGIIDDAHKSLYNELSANFRENMEVDKQNALDQLPSRKKELELLAKANAEEAEKIRLQAEKRQKAQEVLLKKEQEEKAKADEAKLQADQQLNNAQTLFDTASQLAEVKESAGKTKTSYVIEVVDAAGWGAVFMFFFEKVGMTLDVETFGKKTMNQMKKELEKIANTTSEKLDHPKVRYIEDVKAVVTK</sequence>
<evidence type="ECO:0000256" key="1">
    <source>
        <dbReference type="SAM" id="Coils"/>
    </source>
</evidence>
<organism evidence="2 3">
    <name type="scientific">Sphingobacterium yanglingense</name>
    <dbReference type="NCBI Taxonomy" id="1437280"/>
    <lineage>
        <taxon>Bacteria</taxon>
        <taxon>Pseudomonadati</taxon>
        <taxon>Bacteroidota</taxon>
        <taxon>Sphingobacteriia</taxon>
        <taxon>Sphingobacteriales</taxon>
        <taxon>Sphingobacteriaceae</taxon>
        <taxon>Sphingobacterium</taxon>
    </lineage>
</organism>
<accession>A0A4R6WH62</accession>
<feature type="coiled-coil region" evidence="1">
    <location>
        <begin position="264"/>
        <end position="310"/>
    </location>
</feature>
<gene>
    <name evidence="2" type="ORF">CLV99_0972</name>
</gene>
<dbReference type="Proteomes" id="UP000295292">
    <property type="component" value="Unassembled WGS sequence"/>
</dbReference>
<dbReference type="OrthoDB" id="794334at2"/>
<dbReference type="EMBL" id="SNYV01000011">
    <property type="protein sequence ID" value="TDQ79530.1"/>
    <property type="molecule type" value="Genomic_DNA"/>
</dbReference>
<protein>
    <submittedName>
        <fullName evidence="2">Uncharacterized protein</fullName>
    </submittedName>
</protein>
<keyword evidence="3" id="KW-1185">Reference proteome</keyword>
<evidence type="ECO:0000313" key="2">
    <source>
        <dbReference type="EMBL" id="TDQ79530.1"/>
    </source>
</evidence>
<keyword evidence="1" id="KW-0175">Coiled coil</keyword>
<feature type="coiled-coil region" evidence="1">
    <location>
        <begin position="129"/>
        <end position="160"/>
    </location>
</feature>
<comment type="caution">
    <text evidence="2">The sequence shown here is derived from an EMBL/GenBank/DDBJ whole genome shotgun (WGS) entry which is preliminary data.</text>
</comment>
<evidence type="ECO:0000313" key="3">
    <source>
        <dbReference type="Proteomes" id="UP000295292"/>
    </source>
</evidence>
<dbReference type="AlphaFoldDB" id="A0A4R6WH62"/>
<dbReference type="RefSeq" id="WP_133583316.1">
    <property type="nucleotide sequence ID" value="NZ_SNYV01000011.1"/>
</dbReference>
<name>A0A4R6WH62_9SPHI</name>
<reference evidence="2 3" key="1">
    <citation type="submission" date="2019-03" db="EMBL/GenBank/DDBJ databases">
        <title>Genomic Encyclopedia of Archaeal and Bacterial Type Strains, Phase II (KMG-II): from individual species to whole genera.</title>
        <authorList>
            <person name="Goeker M."/>
        </authorList>
    </citation>
    <scope>NUCLEOTIDE SEQUENCE [LARGE SCALE GENOMIC DNA]</scope>
    <source>
        <strain evidence="2 3">DSM 28353</strain>
    </source>
</reference>